<organism evidence="1 2">
    <name type="scientific">Auriscalpium vulgare</name>
    <dbReference type="NCBI Taxonomy" id="40419"/>
    <lineage>
        <taxon>Eukaryota</taxon>
        <taxon>Fungi</taxon>
        <taxon>Dikarya</taxon>
        <taxon>Basidiomycota</taxon>
        <taxon>Agaricomycotina</taxon>
        <taxon>Agaricomycetes</taxon>
        <taxon>Russulales</taxon>
        <taxon>Auriscalpiaceae</taxon>
        <taxon>Auriscalpium</taxon>
    </lineage>
</organism>
<keyword evidence="2" id="KW-1185">Reference proteome</keyword>
<dbReference type="Proteomes" id="UP000814033">
    <property type="component" value="Unassembled WGS sequence"/>
</dbReference>
<accession>A0ACB8RLW5</accession>
<evidence type="ECO:0000313" key="2">
    <source>
        <dbReference type="Proteomes" id="UP000814033"/>
    </source>
</evidence>
<evidence type="ECO:0000313" key="1">
    <source>
        <dbReference type="EMBL" id="KAI0045176.1"/>
    </source>
</evidence>
<comment type="caution">
    <text evidence="1">The sequence shown here is derived from an EMBL/GenBank/DDBJ whole genome shotgun (WGS) entry which is preliminary data.</text>
</comment>
<protein>
    <submittedName>
        <fullName evidence="1">Cytochrome P450</fullName>
    </submittedName>
</protein>
<dbReference type="EMBL" id="MU275959">
    <property type="protein sequence ID" value="KAI0045176.1"/>
    <property type="molecule type" value="Genomic_DNA"/>
</dbReference>
<name>A0ACB8RLW5_9AGAM</name>
<sequence length="518" mass="57899">MGLNVVLAAILLCTVAVSKWISTGRRRLPPGPPQDPLIGNLRHLTSGCTEETFRKWGKTYGSDIIHAKVFGRSIVILNSQKAARDLMEKRSLNYSCRPRLVLIAELMGWDSVITNLPYGDRFRKHRRMIWDHFNPQSVMAFRPLQRSEACVFLLGLAETPEELIRHVRRFTAATIMKIAYGHTVKSVDELYVRLAEEAGYDTVTGSANYGAVLVDFFPALKYIPSWMPGAGFKRRALETREKVQQMLDAPFRMVQRRMAAGTAIPSFTSSLLVQSSSIGIADEEDIKGAAGVLYAAATDTTTAMLESMFLLMVMHPAAFARAQAEIDSIIGRDRLPEFDDRSSLPYLDCVLKEIYRQCNAPSFVRRNPLTTDQPGLPHRSVNDDQYCGFDIPADTVVIPNIWAMTRDESIYANPNSFIPERFLNQDRATAEVTDPRRLVFGFGRRECPGQSFADANLWLIAACVLATFNVSPSYDEVISPPAVFVPGIVRHPAPFKCDIKLRPGRSLELIEQTAHVVA</sequence>
<gene>
    <name evidence="1" type="ORF">FA95DRAFT_1495889</name>
</gene>
<proteinExistence type="predicted"/>
<reference evidence="1" key="2">
    <citation type="journal article" date="2022" name="New Phytol.">
        <title>Evolutionary transition to the ectomycorrhizal habit in the genomes of a hyperdiverse lineage of mushroom-forming fungi.</title>
        <authorList>
            <person name="Looney B."/>
            <person name="Miyauchi S."/>
            <person name="Morin E."/>
            <person name="Drula E."/>
            <person name="Courty P.E."/>
            <person name="Kohler A."/>
            <person name="Kuo A."/>
            <person name="LaButti K."/>
            <person name="Pangilinan J."/>
            <person name="Lipzen A."/>
            <person name="Riley R."/>
            <person name="Andreopoulos W."/>
            <person name="He G."/>
            <person name="Johnson J."/>
            <person name="Nolan M."/>
            <person name="Tritt A."/>
            <person name="Barry K.W."/>
            <person name="Grigoriev I.V."/>
            <person name="Nagy L.G."/>
            <person name="Hibbett D."/>
            <person name="Henrissat B."/>
            <person name="Matheny P.B."/>
            <person name="Labbe J."/>
            <person name="Martin F.M."/>
        </authorList>
    </citation>
    <scope>NUCLEOTIDE SEQUENCE</scope>
    <source>
        <strain evidence="1">FP105234-sp</strain>
    </source>
</reference>
<reference evidence="1" key="1">
    <citation type="submission" date="2021-02" db="EMBL/GenBank/DDBJ databases">
        <authorList>
            <consortium name="DOE Joint Genome Institute"/>
            <person name="Ahrendt S."/>
            <person name="Looney B.P."/>
            <person name="Miyauchi S."/>
            <person name="Morin E."/>
            <person name="Drula E."/>
            <person name="Courty P.E."/>
            <person name="Chicoki N."/>
            <person name="Fauchery L."/>
            <person name="Kohler A."/>
            <person name="Kuo A."/>
            <person name="Labutti K."/>
            <person name="Pangilinan J."/>
            <person name="Lipzen A."/>
            <person name="Riley R."/>
            <person name="Andreopoulos W."/>
            <person name="He G."/>
            <person name="Johnson J."/>
            <person name="Barry K.W."/>
            <person name="Grigoriev I.V."/>
            <person name="Nagy L."/>
            <person name="Hibbett D."/>
            <person name="Henrissat B."/>
            <person name="Matheny P.B."/>
            <person name="Labbe J."/>
            <person name="Martin F."/>
        </authorList>
    </citation>
    <scope>NUCLEOTIDE SEQUENCE</scope>
    <source>
        <strain evidence="1">FP105234-sp</strain>
    </source>
</reference>